<evidence type="ECO:0000313" key="2">
    <source>
        <dbReference type="Proteomes" id="UP000615026"/>
    </source>
</evidence>
<name>A0A928ZUI5_LEPEC</name>
<organism evidence="1 2">
    <name type="scientific">Leptolyngbya cf. ectocarpi LEGE 11479</name>
    <dbReference type="NCBI Taxonomy" id="1828722"/>
    <lineage>
        <taxon>Bacteria</taxon>
        <taxon>Bacillati</taxon>
        <taxon>Cyanobacteriota</taxon>
        <taxon>Cyanophyceae</taxon>
        <taxon>Leptolyngbyales</taxon>
        <taxon>Leptolyngbyaceae</taxon>
        <taxon>Leptolyngbya group</taxon>
        <taxon>Leptolyngbya</taxon>
    </lineage>
</organism>
<proteinExistence type="predicted"/>
<keyword evidence="2" id="KW-1185">Reference proteome</keyword>
<protein>
    <submittedName>
        <fullName evidence="1">ACP S-malonyltransferase</fullName>
    </submittedName>
</protein>
<evidence type="ECO:0000313" key="1">
    <source>
        <dbReference type="EMBL" id="MBE9067712.1"/>
    </source>
</evidence>
<dbReference type="Proteomes" id="UP000615026">
    <property type="component" value="Unassembled WGS sequence"/>
</dbReference>
<dbReference type="EMBL" id="JADEXP010000114">
    <property type="protein sequence ID" value="MBE9067712.1"/>
    <property type="molecule type" value="Genomic_DNA"/>
</dbReference>
<sequence length="131" mass="14821">MIFLVDHNLKGHARILLGSIAGQGWLDVVPIRFVMFEAVGLSIDSNDRVVWRVAQKNQMILLTANRSMKDDDSLEQVMREENTPSSLPVVTIGNADRVLNDSSYRDRCVDRIVEIAIYTANYMGARRVFIP</sequence>
<gene>
    <name evidence="1" type="ORF">IQ260_13710</name>
</gene>
<accession>A0A928ZUI5</accession>
<reference evidence="1" key="1">
    <citation type="submission" date="2020-10" db="EMBL/GenBank/DDBJ databases">
        <authorList>
            <person name="Castelo-Branco R."/>
            <person name="Eusebio N."/>
            <person name="Adriana R."/>
            <person name="Vieira A."/>
            <person name="Brugerolle De Fraissinette N."/>
            <person name="Rezende De Castro R."/>
            <person name="Schneider M.P."/>
            <person name="Vasconcelos V."/>
            <person name="Leao P.N."/>
        </authorList>
    </citation>
    <scope>NUCLEOTIDE SEQUENCE</scope>
    <source>
        <strain evidence="1">LEGE 11479</strain>
    </source>
</reference>
<dbReference type="AlphaFoldDB" id="A0A928ZUI5"/>
<comment type="caution">
    <text evidence="1">The sequence shown here is derived from an EMBL/GenBank/DDBJ whole genome shotgun (WGS) entry which is preliminary data.</text>
</comment>